<dbReference type="PANTHER" id="PTHR30572:SF4">
    <property type="entry name" value="ABC TRANSPORTER PERMEASE YTRF"/>
    <property type="match status" value="1"/>
</dbReference>
<evidence type="ECO:0000256" key="5">
    <source>
        <dbReference type="ARBA" id="ARBA00023136"/>
    </source>
</evidence>
<evidence type="ECO:0000256" key="6">
    <source>
        <dbReference type="ARBA" id="ARBA00038076"/>
    </source>
</evidence>
<gene>
    <name evidence="10" type="ORF">ASZ90_002471</name>
</gene>
<dbReference type="AlphaFoldDB" id="A0A0W8G3B7"/>
<keyword evidence="5 7" id="KW-0472">Membrane</keyword>
<name>A0A0W8G3B7_9ZZZZ</name>
<dbReference type="PANTHER" id="PTHR30572">
    <property type="entry name" value="MEMBRANE COMPONENT OF TRANSPORTER-RELATED"/>
    <property type="match status" value="1"/>
</dbReference>
<keyword evidence="2" id="KW-1003">Cell membrane</keyword>
<keyword evidence="3 7" id="KW-0812">Transmembrane</keyword>
<evidence type="ECO:0000259" key="9">
    <source>
        <dbReference type="Pfam" id="PF12704"/>
    </source>
</evidence>
<evidence type="ECO:0000256" key="4">
    <source>
        <dbReference type="ARBA" id="ARBA00022989"/>
    </source>
</evidence>
<dbReference type="GO" id="GO:0005886">
    <property type="term" value="C:plasma membrane"/>
    <property type="evidence" value="ECO:0007669"/>
    <property type="project" value="UniProtKB-SubCell"/>
</dbReference>
<comment type="similarity">
    <text evidence="6">Belongs to the ABC-4 integral membrane protein family.</text>
</comment>
<feature type="transmembrane region" description="Helical" evidence="7">
    <location>
        <begin position="291"/>
        <end position="311"/>
    </location>
</feature>
<dbReference type="Pfam" id="PF02687">
    <property type="entry name" value="FtsX"/>
    <property type="match status" value="1"/>
</dbReference>
<feature type="transmembrane region" description="Helical" evidence="7">
    <location>
        <begin position="371"/>
        <end position="393"/>
    </location>
</feature>
<dbReference type="InterPro" id="IPR025857">
    <property type="entry name" value="MacB_PCD"/>
</dbReference>
<reference evidence="10" key="1">
    <citation type="journal article" date="2015" name="Proc. Natl. Acad. Sci. U.S.A.">
        <title>Networks of energetic and metabolic interactions define dynamics in microbial communities.</title>
        <authorList>
            <person name="Embree M."/>
            <person name="Liu J.K."/>
            <person name="Al-Bassam M.M."/>
            <person name="Zengler K."/>
        </authorList>
    </citation>
    <scope>NUCLEOTIDE SEQUENCE</scope>
</reference>
<comment type="subcellular location">
    <subcellularLocation>
        <location evidence="1">Cell membrane</location>
        <topology evidence="1">Multi-pass membrane protein</topology>
    </subcellularLocation>
</comment>
<evidence type="ECO:0000313" key="10">
    <source>
        <dbReference type="EMBL" id="KUG27684.1"/>
    </source>
</evidence>
<proteinExistence type="inferred from homology"/>
<evidence type="ECO:0000256" key="3">
    <source>
        <dbReference type="ARBA" id="ARBA00022692"/>
    </source>
</evidence>
<keyword evidence="4 7" id="KW-1133">Transmembrane helix</keyword>
<dbReference type="GO" id="GO:0051301">
    <property type="term" value="P:cell division"/>
    <property type="evidence" value="ECO:0007669"/>
    <property type="project" value="UniProtKB-KW"/>
</dbReference>
<evidence type="ECO:0000259" key="8">
    <source>
        <dbReference type="Pfam" id="PF02687"/>
    </source>
</evidence>
<comment type="caution">
    <text evidence="10">The sequence shown here is derived from an EMBL/GenBank/DDBJ whole genome shotgun (WGS) entry which is preliminary data.</text>
</comment>
<evidence type="ECO:0000256" key="2">
    <source>
        <dbReference type="ARBA" id="ARBA00022475"/>
    </source>
</evidence>
<dbReference type="Pfam" id="PF12704">
    <property type="entry name" value="MacB_PCD"/>
    <property type="match status" value="1"/>
</dbReference>
<feature type="domain" description="ABC3 transporter permease C-terminal" evidence="8">
    <location>
        <begin position="287"/>
        <end position="397"/>
    </location>
</feature>
<dbReference type="EMBL" id="LNQE01000300">
    <property type="protein sequence ID" value="KUG27684.1"/>
    <property type="molecule type" value="Genomic_DNA"/>
</dbReference>
<protein>
    <submittedName>
        <fullName evidence="10">Cell division protein ftsx</fullName>
    </submittedName>
</protein>
<feature type="domain" description="MacB-like periplasmic core" evidence="9">
    <location>
        <begin position="19"/>
        <end position="244"/>
    </location>
</feature>
<dbReference type="InterPro" id="IPR050250">
    <property type="entry name" value="Macrolide_Exporter_MacB"/>
</dbReference>
<organism evidence="10">
    <name type="scientific">hydrocarbon metagenome</name>
    <dbReference type="NCBI Taxonomy" id="938273"/>
    <lineage>
        <taxon>unclassified sequences</taxon>
        <taxon>metagenomes</taxon>
        <taxon>ecological metagenomes</taxon>
    </lineage>
</organism>
<keyword evidence="10" id="KW-0132">Cell division</keyword>
<accession>A0A0W8G3B7</accession>
<sequence length="408" mass="44198">MPLSLRIALSSLSTHKLRTVLAMLGVFLGALALTGVRHVSEAMVRKAEIETEKLGPNLLMAMSGKLRFSRGDSRTQPSHKNFRVADALAILRGLPAAVRGVPYISKTEHIRAGNTRVACQLVATWPDYPLVRAFVPEIGRFFTQEEEDSRAMVCVLGRTIATRLFGGPEKAMGQRVFLYRAGLTVIGVMEEKGADLSGADQDEQVFVPLSTLMRRLDNRWHITGVYIQLADGSDFEAAKATAEAILRRQHGVGPDTAKPDDFTVLTAKDTMRLKQEALDLVQTLGIISSSLSFAVGGLGILSIMVLLVRARRMEIGIRRAVGARRTDIVRQFLIESGVMSCLGGAGGVAAALALLLVVYRFGNFPYVFDPWLILQALAGSAALGLAAGAYPAWQAGSVQILDVLRNKE</sequence>
<feature type="transmembrane region" description="Helical" evidence="7">
    <location>
        <begin position="332"/>
        <end position="359"/>
    </location>
</feature>
<evidence type="ECO:0000256" key="1">
    <source>
        <dbReference type="ARBA" id="ARBA00004651"/>
    </source>
</evidence>
<keyword evidence="10" id="KW-0131">Cell cycle</keyword>
<evidence type="ECO:0000256" key="7">
    <source>
        <dbReference type="SAM" id="Phobius"/>
    </source>
</evidence>
<dbReference type="GO" id="GO:0022857">
    <property type="term" value="F:transmembrane transporter activity"/>
    <property type="evidence" value="ECO:0007669"/>
    <property type="project" value="TreeGrafter"/>
</dbReference>
<dbReference type="InterPro" id="IPR003838">
    <property type="entry name" value="ABC3_permease_C"/>
</dbReference>